<keyword evidence="1" id="KW-0472">Membrane</keyword>
<dbReference type="KEGG" id="plue:EWM63_06900"/>
<proteinExistence type="predicted"/>
<keyword evidence="1" id="KW-1133">Transmembrane helix</keyword>
<name>A0A4P6KUH4_9BURK</name>
<dbReference type="Pfam" id="PF20455">
    <property type="entry name" value="DUF6708"/>
    <property type="match status" value="1"/>
</dbReference>
<keyword evidence="4" id="KW-1185">Reference proteome</keyword>
<evidence type="ECO:0000313" key="4">
    <source>
        <dbReference type="Proteomes" id="UP000290637"/>
    </source>
</evidence>
<gene>
    <name evidence="3" type="ORF">EWM63_06900</name>
</gene>
<feature type="transmembrane region" description="Helical" evidence="1">
    <location>
        <begin position="6"/>
        <end position="28"/>
    </location>
</feature>
<keyword evidence="1" id="KW-0812">Transmembrane</keyword>
<dbReference type="RefSeq" id="WP_130185865.1">
    <property type="nucleotide sequence ID" value="NZ_CP035913.1"/>
</dbReference>
<feature type="transmembrane region" description="Helical" evidence="1">
    <location>
        <begin position="40"/>
        <end position="61"/>
    </location>
</feature>
<evidence type="ECO:0000256" key="1">
    <source>
        <dbReference type="SAM" id="Phobius"/>
    </source>
</evidence>
<evidence type="ECO:0000259" key="2">
    <source>
        <dbReference type="Pfam" id="PF20455"/>
    </source>
</evidence>
<dbReference type="AlphaFoldDB" id="A0A4P6KUH4"/>
<reference evidence="3 4" key="1">
    <citation type="submission" date="2019-02" db="EMBL/GenBank/DDBJ databases">
        <title>Draft Genome Sequences of Six Type Strains of the Genus Massilia.</title>
        <authorList>
            <person name="Miess H."/>
            <person name="Frediansyhah A."/>
            <person name="Gross H."/>
        </authorList>
    </citation>
    <scope>NUCLEOTIDE SEQUENCE [LARGE SCALE GENOMIC DNA]</scope>
    <source>
        <strain evidence="3 4">DSM 17473</strain>
    </source>
</reference>
<dbReference type="OrthoDB" id="6050524at2"/>
<protein>
    <recommendedName>
        <fullName evidence="2">DUF6708 domain-containing protein</fullName>
    </recommendedName>
</protein>
<dbReference type="InterPro" id="IPR046554">
    <property type="entry name" value="DUF6708"/>
</dbReference>
<feature type="domain" description="DUF6708" evidence="2">
    <location>
        <begin position="55"/>
        <end position="245"/>
    </location>
</feature>
<dbReference type="Proteomes" id="UP000290637">
    <property type="component" value="Chromosome"/>
</dbReference>
<accession>A0A4P6KUH4</accession>
<sequence length="310" mass="35542">MIRQWYAGGVLTALLMAAGLTWATLLMLKMCAEKGWPLGGMIVLSIPLLGVLGFLAFVFVFGRKEFFGWTHYPIRFNRRALKIYALVRPSTRNAAGKNASTVEEIDWSENSFFCVHRASDDGFHYWIQYYKIDSKGLIEKTVTIGRDWEGEEGLQELLAQWNYWCWFMKFGPDELPKPCLYLTEKETIMESFLYCVYEIDFNASPAFRIAGMPVFLLLAAYRVIALWTCSAPRWPSVIADACKIEPNDPYNEPRGPTPVGWYDTSTAISKGKYPVVKPVKIFQWQGECDAKRNAQLWARDVYEPKYPVGN</sequence>
<dbReference type="EMBL" id="CP035913">
    <property type="protein sequence ID" value="QBE62731.1"/>
    <property type="molecule type" value="Genomic_DNA"/>
</dbReference>
<organism evidence="3 4">
    <name type="scientific">Pseudoduganella lutea</name>
    <dbReference type="NCBI Taxonomy" id="321985"/>
    <lineage>
        <taxon>Bacteria</taxon>
        <taxon>Pseudomonadati</taxon>
        <taxon>Pseudomonadota</taxon>
        <taxon>Betaproteobacteria</taxon>
        <taxon>Burkholderiales</taxon>
        <taxon>Oxalobacteraceae</taxon>
        <taxon>Telluria group</taxon>
        <taxon>Pseudoduganella</taxon>
    </lineage>
</organism>
<evidence type="ECO:0000313" key="3">
    <source>
        <dbReference type="EMBL" id="QBE62731.1"/>
    </source>
</evidence>